<feature type="transmembrane region" description="Helical" evidence="5">
    <location>
        <begin position="45"/>
        <end position="63"/>
    </location>
</feature>
<feature type="transmembrane region" description="Helical" evidence="5">
    <location>
        <begin position="75"/>
        <end position="93"/>
    </location>
</feature>
<protein>
    <submittedName>
        <fullName evidence="6">Unannotated protein</fullName>
    </submittedName>
</protein>
<evidence type="ECO:0000256" key="3">
    <source>
        <dbReference type="ARBA" id="ARBA00022989"/>
    </source>
</evidence>
<keyword evidence="3 5" id="KW-1133">Transmembrane helix</keyword>
<name>A0A6J6BL60_9ZZZZ</name>
<dbReference type="PANTHER" id="PTHR43701:SF2">
    <property type="entry name" value="MEMBRANE TRANSPORTER PROTEIN YJNA-RELATED"/>
    <property type="match status" value="1"/>
</dbReference>
<dbReference type="AlphaFoldDB" id="A0A6J6BL60"/>
<feature type="transmembrane region" description="Helical" evidence="5">
    <location>
        <begin position="198"/>
        <end position="215"/>
    </location>
</feature>
<accession>A0A6J6BL60</accession>
<dbReference type="InterPro" id="IPR051598">
    <property type="entry name" value="TSUP/Inactive_protease-like"/>
</dbReference>
<feature type="transmembrane region" description="Helical" evidence="5">
    <location>
        <begin position="99"/>
        <end position="117"/>
    </location>
</feature>
<dbReference type="GO" id="GO:0016020">
    <property type="term" value="C:membrane"/>
    <property type="evidence" value="ECO:0007669"/>
    <property type="project" value="UniProtKB-SubCell"/>
</dbReference>
<evidence type="ECO:0000256" key="1">
    <source>
        <dbReference type="ARBA" id="ARBA00004141"/>
    </source>
</evidence>
<reference evidence="6" key="1">
    <citation type="submission" date="2020-05" db="EMBL/GenBank/DDBJ databases">
        <authorList>
            <person name="Chiriac C."/>
            <person name="Salcher M."/>
            <person name="Ghai R."/>
            <person name="Kavagutti S V."/>
        </authorList>
    </citation>
    <scope>NUCLEOTIDE SEQUENCE</scope>
</reference>
<proteinExistence type="predicted"/>
<dbReference type="Pfam" id="PF01925">
    <property type="entry name" value="TauE"/>
    <property type="match status" value="1"/>
</dbReference>
<keyword evidence="2 5" id="KW-0812">Transmembrane</keyword>
<evidence type="ECO:0000313" key="6">
    <source>
        <dbReference type="EMBL" id="CAB4539444.1"/>
    </source>
</evidence>
<feature type="transmembrane region" description="Helical" evidence="5">
    <location>
        <begin position="129"/>
        <end position="162"/>
    </location>
</feature>
<evidence type="ECO:0000256" key="4">
    <source>
        <dbReference type="ARBA" id="ARBA00023136"/>
    </source>
</evidence>
<keyword evidence="4 5" id="KW-0472">Membrane</keyword>
<dbReference type="PANTHER" id="PTHR43701">
    <property type="entry name" value="MEMBRANE TRANSPORTER PROTEIN MJ0441-RELATED"/>
    <property type="match status" value="1"/>
</dbReference>
<evidence type="ECO:0000256" key="5">
    <source>
        <dbReference type="SAM" id="Phobius"/>
    </source>
</evidence>
<feature type="transmembrane region" description="Helical" evidence="5">
    <location>
        <begin position="227"/>
        <end position="248"/>
    </location>
</feature>
<feature type="transmembrane region" description="Helical" evidence="5">
    <location>
        <begin position="168"/>
        <end position="186"/>
    </location>
</feature>
<dbReference type="EMBL" id="CAEZSP010000010">
    <property type="protein sequence ID" value="CAB4539444.1"/>
    <property type="molecule type" value="Genomic_DNA"/>
</dbReference>
<sequence length="249" mass="26046">MSVEIIGALLAGAFIGSVLGFIGAGGAMLAVPILIYIFAFTPHHATTASLAVVGLAAASGVLTKMRSREVLYREAIIIWAIGLITNLGFSSISDQLPDRFITTGFAIVLAFAGLSMIRNPLSTIHTRMPLPILILVSLIIGSITGLFGIGGGFLAIPILVLFFGTPQIIAAGTSLLIIAMNSLTALLGRAATLNEVDWHVPILMGLSAIVISNIASRKASKSTPAALKSLFAVFLLCLALFTLIESWVF</sequence>
<comment type="subcellular location">
    <subcellularLocation>
        <location evidence="1">Membrane</location>
        <topology evidence="1">Multi-pass membrane protein</topology>
    </subcellularLocation>
</comment>
<organism evidence="6">
    <name type="scientific">freshwater metagenome</name>
    <dbReference type="NCBI Taxonomy" id="449393"/>
    <lineage>
        <taxon>unclassified sequences</taxon>
        <taxon>metagenomes</taxon>
        <taxon>ecological metagenomes</taxon>
    </lineage>
</organism>
<dbReference type="InterPro" id="IPR002781">
    <property type="entry name" value="TM_pro_TauE-like"/>
</dbReference>
<gene>
    <name evidence="6" type="ORF">UFOPK1440_00368</name>
</gene>
<evidence type="ECO:0000256" key="2">
    <source>
        <dbReference type="ARBA" id="ARBA00022692"/>
    </source>
</evidence>
<feature type="transmembrane region" description="Helical" evidence="5">
    <location>
        <begin position="7"/>
        <end position="39"/>
    </location>
</feature>